<organism evidence="1 2">
    <name type="scientific">Rhodococcus erythropolis</name>
    <name type="common">Arthrobacter picolinophilus</name>
    <dbReference type="NCBI Taxonomy" id="1833"/>
    <lineage>
        <taxon>Bacteria</taxon>
        <taxon>Bacillati</taxon>
        <taxon>Actinomycetota</taxon>
        <taxon>Actinomycetes</taxon>
        <taxon>Mycobacteriales</taxon>
        <taxon>Nocardiaceae</taxon>
        <taxon>Rhodococcus</taxon>
        <taxon>Rhodococcus erythropolis group</taxon>
    </lineage>
</organism>
<reference evidence="1 2" key="1">
    <citation type="journal article" date="2017" name="Poromechanics V (2013)">
        <title>Genomic Characterization of the Arsenic-Tolerant Actinobacterium, &lt;i&gt;Rhodococcus erythropolis&lt;/i&gt; S43.</title>
        <authorList>
            <person name="Retamal-Morales G."/>
            <person name="Mehnert M."/>
            <person name="Schwabe R."/>
            <person name="Tischler D."/>
            <person name="Schloemann M."/>
            <person name="Levican G.J."/>
        </authorList>
    </citation>
    <scope>NUCLEOTIDE SEQUENCE [LARGE SCALE GENOMIC DNA]</scope>
    <source>
        <strain evidence="1 2">S43</strain>
    </source>
</reference>
<sequence>MSETGKPVPTTAVYLNPDFIAGLLQEIFQTGLLESSESEAARSTSDSVVGVIGDSQASVNESLIAMVNGVGGETLASVDAATAGDSRDVTRSRYVFSQTYYLDRVRRVLREQGLLRNVSGRVSAAGVGPGQFVEYTGRFTANEVNALLDIVSPELISSVTRFAYRRKAHVAMRDVEEFELLKVRRELHEHIAADYAELGGAIGAAIRQDFRSENTKEFYAEIGTDDDEIRVVTVCEASYFVTADPDRLLDGQFTVLAKVISGAREDVPILDRNKLLNRVNPAFFKEVVSGLNTTSVFGSGYDESPVDLTIPTVIEGWSFTVMPVAIYI</sequence>
<dbReference type="Proteomes" id="UP000325576">
    <property type="component" value="Unassembled WGS sequence"/>
</dbReference>
<dbReference type="AlphaFoldDB" id="A0A0C3A2D5"/>
<dbReference type="EMBL" id="MRBO01000305">
    <property type="protein sequence ID" value="KAB2585609.1"/>
    <property type="molecule type" value="Genomic_DNA"/>
</dbReference>
<comment type="caution">
    <text evidence="1">The sequence shown here is derived from an EMBL/GenBank/DDBJ whole genome shotgun (WGS) entry which is preliminary data.</text>
</comment>
<proteinExistence type="predicted"/>
<name>A0A0C3A2D5_RHOER</name>
<dbReference type="Pfam" id="PF19952">
    <property type="entry name" value="DUF6414"/>
    <property type="match status" value="1"/>
</dbReference>
<evidence type="ECO:0000313" key="2">
    <source>
        <dbReference type="Proteomes" id="UP000325576"/>
    </source>
</evidence>
<accession>A0A0C3A2D5</accession>
<dbReference type="InterPro" id="IPR045633">
    <property type="entry name" value="DUF6414"/>
</dbReference>
<gene>
    <name evidence="1" type="ORF">BS297_09475</name>
</gene>
<evidence type="ECO:0000313" key="1">
    <source>
        <dbReference type="EMBL" id="KAB2585609.1"/>
    </source>
</evidence>
<protein>
    <submittedName>
        <fullName evidence="1">Uncharacterized protein</fullName>
    </submittedName>
</protein>